<keyword evidence="3" id="KW-1185">Reference proteome</keyword>
<feature type="compositionally biased region" description="Polar residues" evidence="1">
    <location>
        <begin position="60"/>
        <end position="101"/>
    </location>
</feature>
<reference evidence="2 3" key="1">
    <citation type="submission" date="2024-01" db="EMBL/GenBank/DDBJ databases">
        <title>The genome of the rayed Mediterranean limpet Patella caerulea (Linnaeus, 1758).</title>
        <authorList>
            <person name="Anh-Thu Weber A."/>
            <person name="Halstead-Nussloch G."/>
        </authorList>
    </citation>
    <scope>NUCLEOTIDE SEQUENCE [LARGE SCALE GENOMIC DNA]</scope>
    <source>
        <strain evidence="2">AATW-2023a</strain>
        <tissue evidence="2">Whole specimen</tissue>
    </source>
</reference>
<comment type="caution">
    <text evidence="2">The sequence shown here is derived from an EMBL/GenBank/DDBJ whole genome shotgun (WGS) entry which is preliminary data.</text>
</comment>
<protein>
    <submittedName>
        <fullName evidence="2">Uncharacterized protein</fullName>
    </submittedName>
</protein>
<evidence type="ECO:0000256" key="1">
    <source>
        <dbReference type="SAM" id="MobiDB-lite"/>
    </source>
</evidence>
<proteinExistence type="predicted"/>
<dbReference type="Proteomes" id="UP001347796">
    <property type="component" value="Unassembled WGS sequence"/>
</dbReference>
<dbReference type="EMBL" id="JAZGQO010000010">
    <property type="protein sequence ID" value="KAK6176565.1"/>
    <property type="molecule type" value="Genomic_DNA"/>
</dbReference>
<organism evidence="2 3">
    <name type="scientific">Patella caerulea</name>
    <name type="common">Rayed Mediterranean limpet</name>
    <dbReference type="NCBI Taxonomy" id="87958"/>
    <lineage>
        <taxon>Eukaryota</taxon>
        <taxon>Metazoa</taxon>
        <taxon>Spiralia</taxon>
        <taxon>Lophotrochozoa</taxon>
        <taxon>Mollusca</taxon>
        <taxon>Gastropoda</taxon>
        <taxon>Patellogastropoda</taxon>
        <taxon>Patelloidea</taxon>
        <taxon>Patellidae</taxon>
        <taxon>Patella</taxon>
    </lineage>
</organism>
<accession>A0AAN8PU37</accession>
<sequence length="114" mass="12235">MAFMMMLPPLCFGLCIYCWCCFLQNHNPPLSNIADDNGHEPEFSENASAPPTVSYMNNPDGISSYSHSSGLHPNSNFSPDSATSYPPTFTNDYHTQFGTPSGNEGGGVSCGGDM</sequence>
<name>A0AAN8PU37_PATCE</name>
<evidence type="ECO:0000313" key="2">
    <source>
        <dbReference type="EMBL" id="KAK6176565.1"/>
    </source>
</evidence>
<feature type="compositionally biased region" description="Gly residues" evidence="1">
    <location>
        <begin position="103"/>
        <end position="114"/>
    </location>
</feature>
<dbReference type="AlphaFoldDB" id="A0AAN8PU37"/>
<evidence type="ECO:0000313" key="3">
    <source>
        <dbReference type="Proteomes" id="UP001347796"/>
    </source>
</evidence>
<gene>
    <name evidence="2" type="ORF">SNE40_014826</name>
</gene>
<feature type="region of interest" description="Disordered" evidence="1">
    <location>
        <begin position="60"/>
        <end position="114"/>
    </location>
</feature>